<dbReference type="PANTHER" id="PTHR42928">
    <property type="entry name" value="TRICARBOXYLATE-BINDING PROTEIN"/>
    <property type="match status" value="1"/>
</dbReference>
<proteinExistence type="predicted"/>
<organism evidence="1">
    <name type="scientific">bioreactor metagenome</name>
    <dbReference type="NCBI Taxonomy" id="1076179"/>
    <lineage>
        <taxon>unclassified sequences</taxon>
        <taxon>metagenomes</taxon>
        <taxon>ecological metagenomes</taxon>
    </lineage>
</organism>
<reference evidence="1" key="1">
    <citation type="submission" date="2019-08" db="EMBL/GenBank/DDBJ databases">
        <authorList>
            <person name="Kucharzyk K."/>
            <person name="Murdoch R.W."/>
            <person name="Higgins S."/>
            <person name="Loffler F."/>
        </authorList>
    </citation>
    <scope>NUCLEOTIDE SEQUENCE</scope>
</reference>
<evidence type="ECO:0000313" key="1">
    <source>
        <dbReference type="EMBL" id="MPM52801.1"/>
    </source>
</evidence>
<dbReference type="Gene3D" id="3.40.190.10">
    <property type="entry name" value="Periplasmic binding protein-like II"/>
    <property type="match status" value="1"/>
</dbReference>
<name>A0A645AKH6_9ZZZZ</name>
<dbReference type="InterPro" id="IPR005064">
    <property type="entry name" value="BUG"/>
</dbReference>
<sequence>MTVRTSPHPHISRRTVAGLIACGAALLGMGAQAQSWPTKPVRIVVPAAPGGSADPLARLVAEELTKSLQQSFVVENRPGANGNIGAASVVKAPADGYTLLYGWTGTLVPALTLYGAKAYHPQNDLEPIVLIASTPNVIAALPSLGVKSVAELTAYAKSHPGQLNFGSTGSGSSYHLAGEQYKKVSGVSLTHIPYASPGAVFTDLMGGRTQVVFSGIAAAAPYAKDGRLRALAVMSDKRSPMLPDAPTTVELGHPELVFDTWFGLLAPKNTPADVRQKINDAVNAALNTPQVRERIVTLGFQPLGGTSDQFTKALASDIQKWAEVIKFSGAKVD</sequence>
<dbReference type="PANTHER" id="PTHR42928:SF5">
    <property type="entry name" value="BLR1237 PROTEIN"/>
    <property type="match status" value="1"/>
</dbReference>
<evidence type="ECO:0008006" key="2">
    <source>
        <dbReference type="Google" id="ProtNLM"/>
    </source>
</evidence>
<gene>
    <name evidence="1" type="ORF">SDC9_99564</name>
</gene>
<dbReference type="SUPFAM" id="SSF53850">
    <property type="entry name" value="Periplasmic binding protein-like II"/>
    <property type="match status" value="1"/>
</dbReference>
<dbReference type="Pfam" id="PF03401">
    <property type="entry name" value="TctC"/>
    <property type="match status" value="1"/>
</dbReference>
<dbReference type="AlphaFoldDB" id="A0A645AKH6"/>
<dbReference type="CDD" id="cd07012">
    <property type="entry name" value="PBP2_Bug_TTT"/>
    <property type="match status" value="1"/>
</dbReference>
<comment type="caution">
    <text evidence="1">The sequence shown here is derived from an EMBL/GenBank/DDBJ whole genome shotgun (WGS) entry which is preliminary data.</text>
</comment>
<dbReference type="PIRSF" id="PIRSF017082">
    <property type="entry name" value="YflP"/>
    <property type="match status" value="1"/>
</dbReference>
<protein>
    <recommendedName>
        <fullName evidence="2">Tripartite tricarboxylate transporter family receptor</fullName>
    </recommendedName>
</protein>
<dbReference type="EMBL" id="VSSQ01014030">
    <property type="protein sequence ID" value="MPM52801.1"/>
    <property type="molecule type" value="Genomic_DNA"/>
</dbReference>
<accession>A0A645AKH6</accession>
<dbReference type="Gene3D" id="3.40.190.150">
    <property type="entry name" value="Bordetella uptake gene, domain 1"/>
    <property type="match status" value="1"/>
</dbReference>
<dbReference type="InterPro" id="IPR042100">
    <property type="entry name" value="Bug_dom1"/>
</dbReference>